<protein>
    <submittedName>
        <fullName evidence="1">Uncharacterized protein</fullName>
    </submittedName>
</protein>
<reference evidence="1 2" key="1">
    <citation type="journal article" date="2011" name="J. Bacteriol.">
        <title>Genome sequence of the 1,4-dioxane-degrading Pseudonocardia dioxanivorans strain CB1190.</title>
        <authorList>
            <person name="Sales C.M."/>
            <person name="Mahendra S."/>
            <person name="Grostern A."/>
            <person name="Parales R.E."/>
            <person name="Goodwin L.A."/>
            <person name="Woyke T."/>
            <person name="Nolan M."/>
            <person name="Lapidus A."/>
            <person name="Chertkov O."/>
            <person name="Ovchinnikova G."/>
            <person name="Sczyrba A."/>
            <person name="Alvarez-Cohen L."/>
        </authorList>
    </citation>
    <scope>NUCLEOTIDE SEQUENCE [LARGE SCALE GENOMIC DNA]</scope>
    <source>
        <strain evidence="2">ATCC 55486 / DSM 44775 / JCM 13855 / CB1190</strain>
    </source>
</reference>
<proteinExistence type="predicted"/>
<evidence type="ECO:0000313" key="2">
    <source>
        <dbReference type="Proteomes" id="UP000007809"/>
    </source>
</evidence>
<gene>
    <name evidence="1" type="ordered locus">Psed_6378</name>
</gene>
<dbReference type="HOGENOM" id="CLU_3347652_0_0_11"/>
<evidence type="ECO:0000313" key="1">
    <source>
        <dbReference type="EMBL" id="AEA28474.1"/>
    </source>
</evidence>
<sequence>MLACPVPAGDHEIRTAMERKHPLLREALCMPEAEGRD</sequence>
<dbReference type="KEGG" id="pdx:Psed_6378"/>
<accession>F4CS30</accession>
<dbReference type="EMBL" id="CP002593">
    <property type="protein sequence ID" value="AEA28474.1"/>
    <property type="molecule type" value="Genomic_DNA"/>
</dbReference>
<organism evidence="1 2">
    <name type="scientific">Pseudonocardia dioxanivorans (strain ATCC 55486 / DSM 44775 / JCM 13855 / CB1190)</name>
    <dbReference type="NCBI Taxonomy" id="675635"/>
    <lineage>
        <taxon>Bacteria</taxon>
        <taxon>Bacillati</taxon>
        <taxon>Actinomycetota</taxon>
        <taxon>Actinomycetes</taxon>
        <taxon>Pseudonocardiales</taxon>
        <taxon>Pseudonocardiaceae</taxon>
        <taxon>Pseudonocardia</taxon>
    </lineage>
</organism>
<dbReference type="Proteomes" id="UP000007809">
    <property type="component" value="Chromosome"/>
</dbReference>
<dbReference type="AlphaFoldDB" id="F4CS30"/>
<keyword evidence="2" id="KW-1185">Reference proteome</keyword>
<name>F4CS30_PSEUX</name>